<dbReference type="RefSeq" id="XP_002793453.2">
    <property type="nucleotide sequence ID" value="XM_002793407.2"/>
</dbReference>
<dbReference type="GeneID" id="9096711"/>
<dbReference type="VEuPathDB" id="FungiDB:PAAG_11854"/>
<dbReference type="OrthoDB" id="4206066at2759"/>
<name>A0A0A2V0Q0_PARBA</name>
<dbReference type="HOGENOM" id="CLU_2574501_0_0_1"/>
<dbReference type="Proteomes" id="UP000002059">
    <property type="component" value="Partially assembled WGS sequence"/>
</dbReference>
<proteinExistence type="predicted"/>
<dbReference type="eggNOG" id="ENOG502SNEF">
    <property type="taxonomic scope" value="Eukaryota"/>
</dbReference>
<organism evidence="1 2">
    <name type="scientific">Paracoccidioides lutzii (strain ATCC MYA-826 / Pb01)</name>
    <name type="common">Paracoccidioides brasiliensis</name>
    <dbReference type="NCBI Taxonomy" id="502779"/>
    <lineage>
        <taxon>Eukaryota</taxon>
        <taxon>Fungi</taxon>
        <taxon>Dikarya</taxon>
        <taxon>Ascomycota</taxon>
        <taxon>Pezizomycotina</taxon>
        <taxon>Eurotiomycetes</taxon>
        <taxon>Eurotiomycetidae</taxon>
        <taxon>Onygenales</taxon>
        <taxon>Ajellomycetaceae</taxon>
        <taxon>Paracoccidioides</taxon>
    </lineage>
</organism>
<accession>A0A0A2V0Q0</accession>
<evidence type="ECO:0000313" key="1">
    <source>
        <dbReference type="EMBL" id="KGQ01391.1"/>
    </source>
</evidence>
<protein>
    <submittedName>
        <fullName evidence="1">Uncharacterized protein</fullName>
    </submittedName>
</protein>
<dbReference type="KEGG" id="pbl:PAAG_11854"/>
<evidence type="ECO:0000313" key="2">
    <source>
        <dbReference type="Proteomes" id="UP000002059"/>
    </source>
</evidence>
<dbReference type="EMBL" id="KN294002">
    <property type="protein sequence ID" value="KGQ01391.1"/>
    <property type="molecule type" value="Genomic_DNA"/>
</dbReference>
<dbReference type="AlphaFoldDB" id="A0A0A2V0Q0"/>
<keyword evidence="2" id="KW-1185">Reference proteome</keyword>
<gene>
    <name evidence="1" type="ORF">PAAG_11854</name>
</gene>
<sequence>MDQLARHLLDKEAKEFIDLNESALTQNRAATISVSLFTSASGESPDVESTERVEQWMVRIPLLRRLAFPEEKTRGEIATMK</sequence>
<reference evidence="1 2" key="1">
    <citation type="journal article" date="2011" name="PLoS Genet.">
        <title>Comparative genomic analysis of human fungal pathogens causing paracoccidioidomycosis.</title>
        <authorList>
            <person name="Desjardins C.A."/>
            <person name="Champion M.D."/>
            <person name="Holder J.W."/>
            <person name="Muszewska A."/>
            <person name="Goldberg J."/>
            <person name="Bailao A.M."/>
            <person name="Brigido M.M."/>
            <person name="Ferreira M.E."/>
            <person name="Garcia A.M."/>
            <person name="Grynberg M."/>
            <person name="Gujja S."/>
            <person name="Heiman D.I."/>
            <person name="Henn M.R."/>
            <person name="Kodira C.D."/>
            <person name="Leon-Narvaez H."/>
            <person name="Longo L.V."/>
            <person name="Ma L.J."/>
            <person name="Malavazi I."/>
            <person name="Matsuo A.L."/>
            <person name="Morais F.V."/>
            <person name="Pereira M."/>
            <person name="Rodriguez-Brito S."/>
            <person name="Sakthikumar S."/>
            <person name="Salem-Izacc S.M."/>
            <person name="Sykes S.M."/>
            <person name="Teixeira M.M."/>
            <person name="Vallejo M.C."/>
            <person name="Walter M.E."/>
            <person name="Yandava C."/>
            <person name="Young S."/>
            <person name="Zeng Q."/>
            <person name="Zucker J."/>
            <person name="Felipe M.S."/>
            <person name="Goldman G.H."/>
            <person name="Haas B.J."/>
            <person name="McEwen J.G."/>
            <person name="Nino-Vega G."/>
            <person name="Puccia R."/>
            <person name="San-Blas G."/>
            <person name="Soares C.M."/>
            <person name="Birren B.W."/>
            <person name="Cuomo C.A."/>
        </authorList>
    </citation>
    <scope>NUCLEOTIDE SEQUENCE [LARGE SCALE GENOMIC DNA]</scope>
    <source>
        <strain evidence="2">ATCC MYA-826 / Pb01</strain>
    </source>
</reference>